<dbReference type="InterPro" id="IPR012337">
    <property type="entry name" value="RNaseH-like_sf"/>
</dbReference>
<dbReference type="SUPFAM" id="SSF53098">
    <property type="entry name" value="Ribonuclease H-like"/>
    <property type="match status" value="1"/>
</dbReference>
<reference evidence="3 4" key="1">
    <citation type="journal article" date="2023" name="G3 (Bethesda)">
        <title>A haplotype-resolved chromosome-scale genome for Quercus rubra L. provides insights into the genetics of adaptive traits for red oak species.</title>
        <authorList>
            <person name="Kapoor B."/>
            <person name="Jenkins J."/>
            <person name="Schmutz J."/>
            <person name="Zhebentyayeva T."/>
            <person name="Kuelheim C."/>
            <person name="Coggeshall M."/>
            <person name="Heim C."/>
            <person name="Lasky J.R."/>
            <person name="Leites L."/>
            <person name="Islam-Faridi N."/>
            <person name="Romero-Severson J."/>
            <person name="DeLeo V.L."/>
            <person name="Lucas S.M."/>
            <person name="Lazic D."/>
            <person name="Gailing O."/>
            <person name="Carlson J."/>
            <person name="Staton M."/>
        </authorList>
    </citation>
    <scope>NUCLEOTIDE SEQUENCE [LARGE SCALE GENOMIC DNA]</scope>
    <source>
        <strain evidence="3">Pseudo-F2</strain>
    </source>
</reference>
<feature type="domain" description="RNase H type-1" evidence="1">
    <location>
        <begin position="294"/>
        <end position="359"/>
    </location>
</feature>
<dbReference type="Proteomes" id="UP001324115">
    <property type="component" value="Unassembled WGS sequence"/>
</dbReference>
<evidence type="ECO:0000313" key="4">
    <source>
        <dbReference type="Proteomes" id="UP001324115"/>
    </source>
</evidence>
<keyword evidence="4" id="KW-1185">Reference proteome</keyword>
<proteinExistence type="predicted"/>
<organism evidence="3 4">
    <name type="scientific">Quercus rubra</name>
    <name type="common">Northern red oak</name>
    <name type="synonym">Quercus borealis</name>
    <dbReference type="NCBI Taxonomy" id="3512"/>
    <lineage>
        <taxon>Eukaryota</taxon>
        <taxon>Viridiplantae</taxon>
        <taxon>Streptophyta</taxon>
        <taxon>Embryophyta</taxon>
        <taxon>Tracheophyta</taxon>
        <taxon>Spermatophyta</taxon>
        <taxon>Magnoliopsida</taxon>
        <taxon>eudicotyledons</taxon>
        <taxon>Gunneridae</taxon>
        <taxon>Pentapetalae</taxon>
        <taxon>rosids</taxon>
        <taxon>fabids</taxon>
        <taxon>Fagales</taxon>
        <taxon>Fagaceae</taxon>
        <taxon>Quercus</taxon>
    </lineage>
</organism>
<evidence type="ECO:0000313" key="3">
    <source>
        <dbReference type="EMBL" id="KAK4606996.1"/>
    </source>
</evidence>
<name>A0AAN7GBU0_QUERU</name>
<evidence type="ECO:0008006" key="5">
    <source>
        <dbReference type="Google" id="ProtNLM"/>
    </source>
</evidence>
<accession>A0AAN7GBU0</accession>
<evidence type="ECO:0000259" key="1">
    <source>
        <dbReference type="Pfam" id="PF13456"/>
    </source>
</evidence>
<dbReference type="GO" id="GO:0004523">
    <property type="term" value="F:RNA-DNA hybrid ribonuclease activity"/>
    <property type="evidence" value="ECO:0007669"/>
    <property type="project" value="InterPro"/>
</dbReference>
<comment type="caution">
    <text evidence="3">The sequence shown here is derived from an EMBL/GenBank/DDBJ whole genome shotgun (WGS) entry which is preliminary data.</text>
</comment>
<feature type="domain" description="Reverse transcriptase zinc-binding" evidence="2">
    <location>
        <begin position="122"/>
        <end position="170"/>
    </location>
</feature>
<dbReference type="PANTHER" id="PTHR47074:SF48">
    <property type="entry name" value="POLYNUCLEOTIDYL TRANSFERASE, RIBONUCLEASE H-LIKE SUPERFAMILY PROTEIN"/>
    <property type="match status" value="1"/>
</dbReference>
<dbReference type="Pfam" id="PF13456">
    <property type="entry name" value="RVT_3"/>
    <property type="match status" value="1"/>
</dbReference>
<dbReference type="Pfam" id="PF13966">
    <property type="entry name" value="zf-RVT"/>
    <property type="match status" value="1"/>
</dbReference>
<dbReference type="EMBL" id="JAXUIC010000001">
    <property type="protein sequence ID" value="KAK4606996.1"/>
    <property type="molecule type" value="Genomic_DNA"/>
</dbReference>
<dbReference type="InterPro" id="IPR052929">
    <property type="entry name" value="RNase_H-like_EbsB-rel"/>
</dbReference>
<dbReference type="AlphaFoldDB" id="A0AAN7GBU0"/>
<evidence type="ECO:0000259" key="2">
    <source>
        <dbReference type="Pfam" id="PF13966"/>
    </source>
</evidence>
<protein>
    <recommendedName>
        <fullName evidence="5">RNase H type-1 domain-containing protein</fullName>
    </recommendedName>
</protein>
<dbReference type="InterPro" id="IPR026960">
    <property type="entry name" value="RVT-Znf"/>
</dbReference>
<gene>
    <name evidence="3" type="ORF">RGQ29_000989</name>
</gene>
<dbReference type="InterPro" id="IPR002156">
    <property type="entry name" value="RNaseH_domain"/>
</dbReference>
<sequence>MATQDIVQKGRRWQVGNGRSIMIWKDKWLPSPSTYEVVSPVNYIPEDSRVVELIDEEKGAWKTNLVSNVFFPHEADLIYGIALCANMPEDKQVWALTNNGLFSVCSAYKLAMEMRPDAQVGFRACRDVLPTKENLVRWKVLSDSCCDECKLAKETSGHLFWSCQRASEIWCLFALFSESRIQQFGSFMDMLWYMVMVAQWEHSKVDTLIVCRNGGAKKSCQALLQGAVEYLDAYQACVTEFGNSKQPPSKPVKWKPPSLNRYKINVEGAVFKEQRMAAEPVKWKPPSLNRYNINVDGAIFKEQRMAGVGILIGDAEGQLIGACSRKLEVPLGAIEAEAEAMELGLMFARDLSIQDFTLEIATLFFSSVAMSHSFRCVDFSHVGRNGNRPTHLLAKHALSVADLSIWVEEIPCFLEQALNQDVVVISAD</sequence>
<dbReference type="PANTHER" id="PTHR47074">
    <property type="entry name" value="BNAC02G40300D PROTEIN"/>
    <property type="match status" value="1"/>
</dbReference>
<dbReference type="GO" id="GO:0003676">
    <property type="term" value="F:nucleic acid binding"/>
    <property type="evidence" value="ECO:0007669"/>
    <property type="project" value="InterPro"/>
</dbReference>